<accession>A0A6J4UHX8</accession>
<gene>
    <name evidence="1" type="ORF">AVDCRST_MAG87-732</name>
</gene>
<protein>
    <submittedName>
        <fullName evidence="1">Uncharacterized protein</fullName>
    </submittedName>
</protein>
<dbReference type="AlphaFoldDB" id="A0A6J4UHX8"/>
<name>A0A6J4UHX8_9BACT</name>
<sequence length="50" mass="5502">MTNGVFTNHPATPGWPQCFGSLVARVDRLMLDLGWTLRGPTGPTSECWRA</sequence>
<proteinExistence type="predicted"/>
<evidence type="ECO:0000313" key="1">
    <source>
        <dbReference type="EMBL" id="CAA9549301.1"/>
    </source>
</evidence>
<organism evidence="1">
    <name type="scientific">uncultured Thermomicrobiales bacterium</name>
    <dbReference type="NCBI Taxonomy" id="1645740"/>
    <lineage>
        <taxon>Bacteria</taxon>
        <taxon>Pseudomonadati</taxon>
        <taxon>Thermomicrobiota</taxon>
        <taxon>Thermomicrobia</taxon>
        <taxon>Thermomicrobiales</taxon>
        <taxon>environmental samples</taxon>
    </lineage>
</organism>
<reference evidence="1" key="1">
    <citation type="submission" date="2020-02" db="EMBL/GenBank/DDBJ databases">
        <authorList>
            <person name="Meier V. D."/>
        </authorList>
    </citation>
    <scope>NUCLEOTIDE SEQUENCE</scope>
    <source>
        <strain evidence="1">AVDCRST_MAG87</strain>
    </source>
</reference>
<dbReference type="EMBL" id="CADCWJ010000175">
    <property type="protein sequence ID" value="CAA9549301.1"/>
    <property type="molecule type" value="Genomic_DNA"/>
</dbReference>